<proteinExistence type="predicted"/>
<evidence type="ECO:0000313" key="3">
    <source>
        <dbReference type="Proteomes" id="UP000290567"/>
    </source>
</evidence>
<sequence>MLFGEFLLTKQQQKKIAFFKQMEELAAGDYSVHALSQRFHYPYLSFLSLLEELNDTLLTLNEEPILVGNSIVKWASNPSRFNNFMLEQLKQSTAYQFLLTSLFYPEKCLADFSREHYISKSTVLRRLQPLSGYFNSCGIKINVSGMTLLGNESTIRLLYIAIIWNASLGGDIYQYGRSFEAEQALVEALADELPGYTHPKLFLLMLAVCRVRNEQNKLLEPSPFDDLSFSQTRTKLVNYLSEFLVSPQRISHNQEFINYLIYFYPYCIACPSHLNEPMEEYYQENLNRRHPLFVAINDFYTFVIEDVLPPMEDPLKKTLQHSITRVFLNYWIQQKQIPLFFESIRRHSFEQTALYHSIRPIVQKVIKKISRRKDLKWMSGVNQSLTNMLCLTLIPFFSCSETSIRVGLISSSNFFHLQHVVAFLRNICFVEIVLYPKADEEVDLYITTFKELLPTQDKPYFLVSVLNRDYEADLPPLLFEIQAKKVHKMKHGCDKSL</sequence>
<dbReference type="EMBL" id="BJCC01000022">
    <property type="protein sequence ID" value="GCF94745.1"/>
    <property type="molecule type" value="Genomic_DNA"/>
</dbReference>
<evidence type="ECO:0000313" key="2">
    <source>
        <dbReference type="EMBL" id="GCF94745.1"/>
    </source>
</evidence>
<dbReference type="AlphaFoldDB" id="A0A4P5P9I1"/>
<name>A0A4P5P9I1_9ENTE</name>
<accession>A0A4P5P9I1</accession>
<comment type="caution">
    <text evidence="2">The sequence shown here is derived from an EMBL/GenBank/DDBJ whole genome shotgun (WGS) entry which is preliminary data.</text>
</comment>
<dbReference type="Proteomes" id="UP000290567">
    <property type="component" value="Unassembled WGS sequence"/>
</dbReference>
<feature type="domain" description="Mga helix-turn-helix" evidence="1">
    <location>
        <begin position="82"/>
        <end position="160"/>
    </location>
</feature>
<reference evidence="3" key="1">
    <citation type="submission" date="2019-02" db="EMBL/GenBank/DDBJ databases">
        <title>Draft genome sequence of Enterococcus sp. Gos25-1.</title>
        <authorList>
            <person name="Tanaka N."/>
            <person name="Shiwa Y."/>
            <person name="Fujita N."/>
        </authorList>
    </citation>
    <scope>NUCLEOTIDE SEQUENCE [LARGE SCALE GENOMIC DNA]</scope>
    <source>
        <strain evidence="3">Gos25-1</strain>
    </source>
</reference>
<dbReference type="OrthoDB" id="2172257at2"/>
<gene>
    <name evidence="2" type="ORF">NRIC_26360</name>
</gene>
<evidence type="ECO:0000259" key="1">
    <source>
        <dbReference type="Pfam" id="PF05043"/>
    </source>
</evidence>
<keyword evidence="3" id="KW-1185">Reference proteome</keyword>
<protein>
    <recommendedName>
        <fullName evidence="1">Mga helix-turn-helix domain-containing protein</fullName>
    </recommendedName>
</protein>
<dbReference type="Pfam" id="PF05043">
    <property type="entry name" value="Mga"/>
    <property type="match status" value="1"/>
</dbReference>
<organism evidence="2 3">
    <name type="scientific">Enterococcus florum</name>
    <dbReference type="NCBI Taxonomy" id="2480627"/>
    <lineage>
        <taxon>Bacteria</taxon>
        <taxon>Bacillati</taxon>
        <taxon>Bacillota</taxon>
        <taxon>Bacilli</taxon>
        <taxon>Lactobacillales</taxon>
        <taxon>Enterococcaceae</taxon>
        <taxon>Enterococcus</taxon>
    </lineage>
</organism>
<dbReference type="InterPro" id="IPR007737">
    <property type="entry name" value="Mga_HTH"/>
</dbReference>